<dbReference type="PANTHER" id="PTHR42929:SF1">
    <property type="entry name" value="INNER MEMBRANE ABC TRANSPORTER PERMEASE PROTEIN YDCU-RELATED"/>
    <property type="match status" value="1"/>
</dbReference>
<comment type="caution">
    <text evidence="10">The sequence shown here is derived from an EMBL/GenBank/DDBJ whole genome shotgun (WGS) entry which is preliminary data.</text>
</comment>
<dbReference type="Gene3D" id="1.10.3720.10">
    <property type="entry name" value="MetI-like"/>
    <property type="match status" value="1"/>
</dbReference>
<feature type="transmembrane region" description="Helical" evidence="8">
    <location>
        <begin position="20"/>
        <end position="46"/>
    </location>
</feature>
<dbReference type="CDD" id="cd06261">
    <property type="entry name" value="TM_PBP2"/>
    <property type="match status" value="1"/>
</dbReference>
<evidence type="ECO:0000256" key="4">
    <source>
        <dbReference type="ARBA" id="ARBA00022475"/>
    </source>
</evidence>
<dbReference type="SUPFAM" id="SSF161098">
    <property type="entry name" value="MetI-like"/>
    <property type="match status" value="1"/>
</dbReference>
<evidence type="ECO:0000256" key="8">
    <source>
        <dbReference type="RuleBase" id="RU363032"/>
    </source>
</evidence>
<dbReference type="GO" id="GO:0005886">
    <property type="term" value="C:plasma membrane"/>
    <property type="evidence" value="ECO:0007669"/>
    <property type="project" value="UniProtKB-SubCell"/>
</dbReference>
<dbReference type="Proteomes" id="UP000661435">
    <property type="component" value="Unassembled WGS sequence"/>
</dbReference>
<organism evidence="10 11">
    <name type="scientific">Lawsonibacter hominis</name>
    <dbReference type="NCBI Taxonomy" id="2763053"/>
    <lineage>
        <taxon>Bacteria</taxon>
        <taxon>Bacillati</taxon>
        <taxon>Bacillota</taxon>
        <taxon>Clostridia</taxon>
        <taxon>Eubacteriales</taxon>
        <taxon>Oscillospiraceae</taxon>
        <taxon>Lawsonibacter</taxon>
    </lineage>
</organism>
<evidence type="ECO:0000313" key="11">
    <source>
        <dbReference type="Proteomes" id="UP000661435"/>
    </source>
</evidence>
<evidence type="ECO:0000256" key="7">
    <source>
        <dbReference type="ARBA" id="ARBA00023136"/>
    </source>
</evidence>
<evidence type="ECO:0000256" key="2">
    <source>
        <dbReference type="ARBA" id="ARBA00007069"/>
    </source>
</evidence>
<dbReference type="PROSITE" id="PS50928">
    <property type="entry name" value="ABC_TM1"/>
    <property type="match status" value="1"/>
</dbReference>
<protein>
    <submittedName>
        <fullName evidence="10">ABC transporter permease</fullName>
    </submittedName>
</protein>
<name>A0A8J6J4T0_9FIRM</name>
<dbReference type="InterPro" id="IPR000515">
    <property type="entry name" value="MetI-like"/>
</dbReference>
<feature type="transmembrane region" description="Helical" evidence="8">
    <location>
        <begin position="261"/>
        <end position="282"/>
    </location>
</feature>
<comment type="subcellular location">
    <subcellularLocation>
        <location evidence="1 8">Cell membrane</location>
        <topology evidence="1 8">Multi-pass membrane protein</topology>
    </subcellularLocation>
</comment>
<evidence type="ECO:0000256" key="1">
    <source>
        <dbReference type="ARBA" id="ARBA00004651"/>
    </source>
</evidence>
<reference evidence="10" key="1">
    <citation type="submission" date="2020-08" db="EMBL/GenBank/DDBJ databases">
        <title>Genome public.</title>
        <authorList>
            <person name="Liu C."/>
            <person name="Sun Q."/>
        </authorList>
    </citation>
    <scope>NUCLEOTIDE SEQUENCE</scope>
    <source>
        <strain evidence="10">NSJ-51</strain>
    </source>
</reference>
<dbReference type="InterPro" id="IPR035906">
    <property type="entry name" value="MetI-like_sf"/>
</dbReference>
<dbReference type="GO" id="GO:0055085">
    <property type="term" value="P:transmembrane transport"/>
    <property type="evidence" value="ECO:0007669"/>
    <property type="project" value="InterPro"/>
</dbReference>
<sequence length="294" mass="32898">MLKREGTRRGKKRHSRLPLLAQAGPVSLWMILFVTIPMLFIIYISFMTRGTFGGVEYVFSTDSYQTLLDVVYFKVIAKSFQVAVVTTVLCLLVGYPFAYYIARKPPEVASRLIMLIMIPFWTNSLMRLNAWMLLFQANGPVNHALMALGLTAEPIKFIYTDWLVMLGLITNMLPFAVLPMYSSIEKLQKSMLEASADLGAKPSVTFLRVTLPLTFPGIFSAIILTFIPALGIYTVTDMLGGGKVLYIGNIIKNQFGAIRNWPLGAALSVLLLAITALLIFIYMRFAKLEDMEVV</sequence>
<accession>A0A8J6J4T0</accession>
<feature type="transmembrane region" description="Helical" evidence="8">
    <location>
        <begin position="112"/>
        <end position="137"/>
    </location>
</feature>
<feature type="transmembrane region" description="Helical" evidence="8">
    <location>
        <begin position="80"/>
        <end position="100"/>
    </location>
</feature>
<keyword evidence="4" id="KW-1003">Cell membrane</keyword>
<feature type="transmembrane region" description="Helical" evidence="8">
    <location>
        <begin position="157"/>
        <end position="181"/>
    </location>
</feature>
<keyword evidence="5 8" id="KW-0812">Transmembrane</keyword>
<gene>
    <name evidence="10" type="ORF">H8S57_03100</name>
</gene>
<evidence type="ECO:0000313" key="10">
    <source>
        <dbReference type="EMBL" id="MBC5732716.1"/>
    </source>
</evidence>
<dbReference type="EMBL" id="JACOPP010000003">
    <property type="protein sequence ID" value="MBC5732716.1"/>
    <property type="molecule type" value="Genomic_DNA"/>
</dbReference>
<dbReference type="AlphaFoldDB" id="A0A8J6J4T0"/>
<keyword evidence="7 8" id="KW-0472">Membrane</keyword>
<feature type="domain" description="ABC transmembrane type-1" evidence="9">
    <location>
        <begin position="76"/>
        <end position="282"/>
    </location>
</feature>
<evidence type="ECO:0000259" key="9">
    <source>
        <dbReference type="PROSITE" id="PS50928"/>
    </source>
</evidence>
<feature type="transmembrane region" description="Helical" evidence="8">
    <location>
        <begin position="213"/>
        <end position="235"/>
    </location>
</feature>
<dbReference type="PANTHER" id="PTHR42929">
    <property type="entry name" value="INNER MEMBRANE ABC TRANSPORTER PERMEASE PROTEIN YDCU-RELATED-RELATED"/>
    <property type="match status" value="1"/>
</dbReference>
<dbReference type="Pfam" id="PF00528">
    <property type="entry name" value="BPD_transp_1"/>
    <property type="match status" value="1"/>
</dbReference>
<comment type="similarity">
    <text evidence="2">Belongs to the binding-protein-dependent transport system permease family. CysTW subfamily.</text>
</comment>
<keyword evidence="6 8" id="KW-1133">Transmembrane helix</keyword>
<keyword evidence="11" id="KW-1185">Reference proteome</keyword>
<keyword evidence="3 8" id="KW-0813">Transport</keyword>
<evidence type="ECO:0000256" key="3">
    <source>
        <dbReference type="ARBA" id="ARBA00022448"/>
    </source>
</evidence>
<proteinExistence type="inferred from homology"/>
<evidence type="ECO:0000256" key="6">
    <source>
        <dbReference type="ARBA" id="ARBA00022989"/>
    </source>
</evidence>
<dbReference type="RefSeq" id="WP_186906621.1">
    <property type="nucleotide sequence ID" value="NZ_JACOPP010000003.1"/>
</dbReference>
<evidence type="ECO:0000256" key="5">
    <source>
        <dbReference type="ARBA" id="ARBA00022692"/>
    </source>
</evidence>